<sequence>MVMIYRATKLQHKDRILFGASHVYVYLNVLNEKESAEDLPAVITWEFAQKEIAKAKGYSLGNNLTVEQEEIQEKILSLLPLLSEINAISEELNKYRVFETVLMPISSWDGVVAKGSKIMIKMKNLLNQNVWYWDDVKFVNRSFIIKEHYQKFLDGDEEILYIAKEDDPFWEPVEDLLLGTANVFLQSLAYSLDFADEICIVDYKGLEQGRLSINLCPCSPNGKVLNEEHFVEQPEELLDKSYSFKGLEQGRLSINLCPCSPNGKVLNEEHFVEQPEELLDKSYSFKIFMRFIEINDERYNKGLRIRYKVFNELEFSETNVICRHTVCANIKQSRIITIPNVDNNWLDFFENGCIIFQILAVQEESKPDTGLLKMTTRDLKKIEQKQDNTNLLPVNHSNSTLPGDSKLKSELTLLHRKYTRLEQKEKRIQQLCREWETSHDYHKFYKTLSAIAFSSGTKLKTTTAAWDEHYRKLALKQRRESHVGRLGARRSSHGSVVNNSVHISSANITDINQNVSQTHNQSSLSVSNFDGRSASVQQKLSQQESVNDLPMTNPKPTNKFIHTNSTTKPEKMGSEKSSTSCTIQ</sequence>
<feature type="compositionally biased region" description="Polar residues" evidence="1">
    <location>
        <begin position="554"/>
        <end position="567"/>
    </location>
</feature>
<feature type="compositionally biased region" description="Polar residues" evidence="1">
    <location>
        <begin position="517"/>
        <end position="546"/>
    </location>
</feature>
<protein>
    <submittedName>
        <fullName evidence="2">Uncharacterized protein</fullName>
    </submittedName>
</protein>
<feature type="region of interest" description="Disordered" evidence="1">
    <location>
        <begin position="517"/>
        <end position="584"/>
    </location>
</feature>
<proteinExistence type="predicted"/>
<gene>
    <name evidence="2" type="ORF">JYZ213_LOCUS21228</name>
</gene>
<feature type="compositionally biased region" description="Polar residues" evidence="1">
    <location>
        <begin position="575"/>
        <end position="584"/>
    </location>
</feature>
<comment type="caution">
    <text evidence="2">The sequence shown here is derived from an EMBL/GenBank/DDBJ whole genome shotgun (WGS) entry which is preliminary data.</text>
</comment>
<dbReference type="Proteomes" id="UP000663845">
    <property type="component" value="Unassembled WGS sequence"/>
</dbReference>
<name>A0A814P2J1_9BILA</name>
<accession>A0A814P2J1</accession>
<organism evidence="2 3">
    <name type="scientific">Adineta steineri</name>
    <dbReference type="NCBI Taxonomy" id="433720"/>
    <lineage>
        <taxon>Eukaryota</taxon>
        <taxon>Metazoa</taxon>
        <taxon>Spiralia</taxon>
        <taxon>Gnathifera</taxon>
        <taxon>Rotifera</taxon>
        <taxon>Eurotatoria</taxon>
        <taxon>Bdelloidea</taxon>
        <taxon>Adinetida</taxon>
        <taxon>Adinetidae</taxon>
        <taxon>Adineta</taxon>
    </lineage>
</organism>
<dbReference type="AlphaFoldDB" id="A0A814P2J1"/>
<reference evidence="2" key="1">
    <citation type="submission" date="2021-02" db="EMBL/GenBank/DDBJ databases">
        <authorList>
            <person name="Nowell W R."/>
        </authorList>
    </citation>
    <scope>NUCLEOTIDE SEQUENCE</scope>
</reference>
<evidence type="ECO:0000313" key="3">
    <source>
        <dbReference type="Proteomes" id="UP000663845"/>
    </source>
</evidence>
<evidence type="ECO:0000313" key="2">
    <source>
        <dbReference type="EMBL" id="CAF1098144.1"/>
    </source>
</evidence>
<dbReference type="EMBL" id="CAJNOG010000230">
    <property type="protein sequence ID" value="CAF1098144.1"/>
    <property type="molecule type" value="Genomic_DNA"/>
</dbReference>
<evidence type="ECO:0000256" key="1">
    <source>
        <dbReference type="SAM" id="MobiDB-lite"/>
    </source>
</evidence>